<dbReference type="KEGG" id="vne:CFK40_16655"/>
<gene>
    <name evidence="2" type="ORF">CFK40_16655</name>
</gene>
<keyword evidence="1" id="KW-0812">Transmembrane</keyword>
<feature type="transmembrane region" description="Helical" evidence="1">
    <location>
        <begin position="34"/>
        <end position="53"/>
    </location>
</feature>
<reference evidence="2 3" key="1">
    <citation type="journal article" date="2003" name="Int. J. Syst. Evol. Microbiol.">
        <title>Virgibacillus carmonensis sp. nov., Virgibacillus necropolis sp. nov. and Virgibacillus picturae sp. nov., three novel species isolated from deteriorated mural paintings, transfer of the species of the genus salibacillus to Virgibacillus, as Virgibacillus marismortui comb. nov. and Virgibacillus salexigens comb. nov., and emended description of the genus Virgibacillus.</title>
        <authorList>
            <person name="Heyrman J."/>
            <person name="Logan N.A."/>
            <person name="Busse H.J."/>
            <person name="Balcaen A."/>
            <person name="Lebbe L."/>
            <person name="Rodriguez-Diaz M."/>
            <person name="Swings J."/>
            <person name="De Vos P."/>
        </authorList>
    </citation>
    <scope>NUCLEOTIDE SEQUENCE [LARGE SCALE GENOMIC DNA]</scope>
    <source>
        <strain evidence="2 3">LMG 19488</strain>
    </source>
</reference>
<evidence type="ECO:0000313" key="2">
    <source>
        <dbReference type="EMBL" id="ASN06529.1"/>
    </source>
</evidence>
<evidence type="ECO:0000256" key="1">
    <source>
        <dbReference type="SAM" id="Phobius"/>
    </source>
</evidence>
<dbReference type="AlphaFoldDB" id="A0A221MG11"/>
<dbReference type="Pfam" id="PF11151">
    <property type="entry name" value="DUF2929"/>
    <property type="match status" value="1"/>
</dbReference>
<dbReference type="Proteomes" id="UP000204391">
    <property type="component" value="Chromosome"/>
</dbReference>
<accession>A0A221MG11</accession>
<keyword evidence="3" id="KW-1185">Reference proteome</keyword>
<dbReference type="OrthoDB" id="2440739at2"/>
<sequence>MRFIWTFIWSLFISGVLSYILTSMGGTTFNLMHTLVLAIIVSVAVFILSEGVLKGDSEA</sequence>
<keyword evidence="1" id="KW-1133">Transmembrane helix</keyword>
<protein>
    <submittedName>
        <fullName evidence="2">DUF2929 domain-containing protein</fullName>
    </submittedName>
</protein>
<dbReference type="InterPro" id="IPR021324">
    <property type="entry name" value="DUF2929"/>
</dbReference>
<dbReference type="RefSeq" id="WP_089533526.1">
    <property type="nucleotide sequence ID" value="NZ_CP022437.1"/>
</dbReference>
<proteinExistence type="predicted"/>
<evidence type="ECO:0000313" key="3">
    <source>
        <dbReference type="Proteomes" id="UP000204391"/>
    </source>
</evidence>
<name>A0A221MG11_9BACI</name>
<keyword evidence="1" id="KW-0472">Membrane</keyword>
<organism evidence="2 3">
    <name type="scientific">Virgibacillus necropolis</name>
    <dbReference type="NCBI Taxonomy" id="163877"/>
    <lineage>
        <taxon>Bacteria</taxon>
        <taxon>Bacillati</taxon>
        <taxon>Bacillota</taxon>
        <taxon>Bacilli</taxon>
        <taxon>Bacillales</taxon>
        <taxon>Bacillaceae</taxon>
        <taxon>Virgibacillus</taxon>
    </lineage>
</organism>
<dbReference type="EMBL" id="CP022437">
    <property type="protein sequence ID" value="ASN06529.1"/>
    <property type="molecule type" value="Genomic_DNA"/>
</dbReference>